<proteinExistence type="predicted"/>
<dbReference type="Pfam" id="PF19040">
    <property type="entry name" value="SGNH"/>
    <property type="match status" value="1"/>
</dbReference>
<name>A0A1M7LUN7_9GAMM</name>
<keyword evidence="4" id="KW-0378">Hydrolase</keyword>
<feature type="transmembrane region" description="Helical" evidence="1">
    <location>
        <begin position="166"/>
        <end position="187"/>
    </location>
</feature>
<dbReference type="GO" id="GO:0016747">
    <property type="term" value="F:acyltransferase activity, transferring groups other than amino-acyl groups"/>
    <property type="evidence" value="ECO:0007669"/>
    <property type="project" value="InterPro"/>
</dbReference>
<keyword evidence="1" id="KW-1133">Transmembrane helix</keyword>
<dbReference type="STRING" id="44933.SAMN05660971_03947"/>
<feature type="transmembrane region" description="Helical" evidence="1">
    <location>
        <begin position="347"/>
        <end position="367"/>
    </location>
</feature>
<accession>A0A1M7LUN7</accession>
<evidence type="ECO:0000259" key="3">
    <source>
        <dbReference type="Pfam" id="PF19040"/>
    </source>
</evidence>
<evidence type="ECO:0000256" key="1">
    <source>
        <dbReference type="SAM" id="Phobius"/>
    </source>
</evidence>
<feature type="transmembrane region" description="Helical" evidence="1">
    <location>
        <begin position="225"/>
        <end position="241"/>
    </location>
</feature>
<feature type="transmembrane region" description="Helical" evidence="1">
    <location>
        <begin position="76"/>
        <end position="95"/>
    </location>
</feature>
<dbReference type="InterPro" id="IPR050879">
    <property type="entry name" value="Acyltransferase_3"/>
</dbReference>
<dbReference type="EMBL" id="FRCA01000014">
    <property type="protein sequence ID" value="SHM81941.1"/>
    <property type="molecule type" value="Genomic_DNA"/>
</dbReference>
<dbReference type="PANTHER" id="PTHR23028">
    <property type="entry name" value="ACETYLTRANSFERASE"/>
    <property type="match status" value="1"/>
</dbReference>
<reference evidence="4 5" key="1">
    <citation type="submission" date="2016-11" db="EMBL/GenBank/DDBJ databases">
        <authorList>
            <person name="Jaros S."/>
            <person name="Januszkiewicz K."/>
            <person name="Wedrychowicz H."/>
        </authorList>
    </citation>
    <scope>NUCLEOTIDE SEQUENCE [LARGE SCALE GENOMIC DNA]</scope>
    <source>
        <strain evidence="4 5">DSM 4740</strain>
    </source>
</reference>
<keyword evidence="1" id="KW-0472">Membrane</keyword>
<organism evidence="4 5">
    <name type="scientific">Halomonas cupida</name>
    <dbReference type="NCBI Taxonomy" id="44933"/>
    <lineage>
        <taxon>Bacteria</taxon>
        <taxon>Pseudomonadati</taxon>
        <taxon>Pseudomonadota</taxon>
        <taxon>Gammaproteobacteria</taxon>
        <taxon>Oceanospirillales</taxon>
        <taxon>Halomonadaceae</taxon>
        <taxon>Halomonas</taxon>
    </lineage>
</organism>
<feature type="transmembrane region" description="Helical" evidence="1">
    <location>
        <begin position="101"/>
        <end position="120"/>
    </location>
</feature>
<evidence type="ECO:0000313" key="4">
    <source>
        <dbReference type="EMBL" id="SHM81941.1"/>
    </source>
</evidence>
<feature type="domain" description="Acyltransferase 3" evidence="2">
    <location>
        <begin position="8"/>
        <end position="329"/>
    </location>
</feature>
<evidence type="ECO:0000259" key="2">
    <source>
        <dbReference type="Pfam" id="PF01757"/>
    </source>
</evidence>
<dbReference type="AlphaFoldDB" id="A0A1M7LUN7"/>
<feature type="transmembrane region" description="Helical" evidence="1">
    <location>
        <begin position="247"/>
        <end position="265"/>
    </location>
</feature>
<dbReference type="GO" id="GO:0016787">
    <property type="term" value="F:hydrolase activity"/>
    <property type="evidence" value="ECO:0007669"/>
    <property type="project" value="UniProtKB-KW"/>
</dbReference>
<protein>
    <submittedName>
        <fullName evidence="4">Peptidoglycan/LPS O-acetylase OafA/YrhL, contains acyltransferase and SGNH-hydrolase domains</fullName>
    </submittedName>
</protein>
<dbReference type="InterPro" id="IPR002656">
    <property type="entry name" value="Acyl_transf_3_dom"/>
</dbReference>
<dbReference type="RefSeq" id="WP_073436931.1">
    <property type="nucleotide sequence ID" value="NZ_BJXU01000210.1"/>
</dbReference>
<dbReference type="GO" id="GO:0009103">
    <property type="term" value="P:lipopolysaccharide biosynthetic process"/>
    <property type="evidence" value="ECO:0007669"/>
    <property type="project" value="TreeGrafter"/>
</dbReference>
<keyword evidence="4" id="KW-0012">Acyltransferase</keyword>
<gene>
    <name evidence="4" type="ORF">SAMN05660971_03947</name>
</gene>
<feature type="transmembrane region" description="Helical" evidence="1">
    <location>
        <begin position="312"/>
        <end position="332"/>
    </location>
</feature>
<feature type="domain" description="SGNH" evidence="3">
    <location>
        <begin position="406"/>
        <end position="656"/>
    </location>
</feature>
<dbReference type="Proteomes" id="UP000184123">
    <property type="component" value="Unassembled WGS sequence"/>
</dbReference>
<feature type="transmembrane region" description="Helical" evidence="1">
    <location>
        <begin position="193"/>
        <end position="213"/>
    </location>
</feature>
<sequence>MKKFSYRPEIDGLRAIAVLSVVLFHAGFSWIPGGYIGVDVFFVISGYLITSIICQEYFSTGSFSFLNFYLRRIRRLFPALFVTISATYVVASMIFSSEDYARLGGASISAVFSVSNLFFWNESGYFDSESSIKPLLHTWSLSVEEQFYLLWPSTIFAMLIWMRKRAIFAVIFLSLVSFLACEVIMRISPSTAFYLTPFRVYEFGIGAGLALYGKTYSRNDIWSKGGVFLGIFLVVLSAFLFSEETSFPGLLALIPCVGAALCIYFKNAGVVSSLLNNRVSVYVGKISYSMYLVHWPLYVFYTYYIYREVGVVEKIALVIVTFFSAVVLYKLIENPMRRQGFWAKKRWCYFGAAPLVFAVSVASYSYMKEDDYSGLEGVPLEQPKAVLEKRFSGCGIAISSAESILDFCKMGDPEVAPSVAVWGDSHASALSLGIDQILEESQLSGIKLTEVGCAPIVGVTREIDGVVNSDCAEFNDFVMREIVDSAGINTVILASRWTLQIESNRFDNREGGVERGGDAILLGKDSDGVWTRDMGLVLSSFRKSIEMLVSSGKKVVLIYPVPEVGWNVPRAMHHRIENGLDPQITTSYEVFEERNDRSYDFLDSIAVQGVSRIYPEKVLCNTYVVGRCVASLESTPLYSDDDHLNGYGSLLVARLLPDILR</sequence>
<dbReference type="GO" id="GO:0016020">
    <property type="term" value="C:membrane"/>
    <property type="evidence" value="ECO:0007669"/>
    <property type="project" value="TreeGrafter"/>
</dbReference>
<dbReference type="Pfam" id="PF01757">
    <property type="entry name" value="Acyl_transf_3"/>
    <property type="match status" value="1"/>
</dbReference>
<dbReference type="InterPro" id="IPR043968">
    <property type="entry name" value="SGNH"/>
</dbReference>
<dbReference type="OrthoDB" id="9767863at2"/>
<feature type="transmembrane region" description="Helical" evidence="1">
    <location>
        <begin position="286"/>
        <end position="306"/>
    </location>
</feature>
<feature type="transmembrane region" description="Helical" evidence="1">
    <location>
        <begin position="36"/>
        <end position="55"/>
    </location>
</feature>
<dbReference type="PANTHER" id="PTHR23028:SF53">
    <property type="entry name" value="ACYL_TRANSF_3 DOMAIN-CONTAINING PROTEIN"/>
    <property type="match status" value="1"/>
</dbReference>
<feature type="transmembrane region" description="Helical" evidence="1">
    <location>
        <begin position="12"/>
        <end position="30"/>
    </location>
</feature>
<evidence type="ECO:0000313" key="5">
    <source>
        <dbReference type="Proteomes" id="UP000184123"/>
    </source>
</evidence>
<keyword evidence="1" id="KW-0812">Transmembrane</keyword>
<keyword evidence="4" id="KW-0808">Transferase</keyword>